<dbReference type="InterPro" id="IPR006621">
    <property type="entry name" value="Nose-resist-to-fluoxetine_N"/>
</dbReference>
<dbReference type="PANTHER" id="PTHR11161:SF0">
    <property type="entry name" value="O-ACYLTRANSFERASE LIKE PROTEIN"/>
    <property type="match status" value="1"/>
</dbReference>
<keyword evidence="5" id="KW-1185">Reference proteome</keyword>
<evidence type="ECO:0000313" key="4">
    <source>
        <dbReference type="EnsemblMetazoa" id="AALFPA23_018187.P26714"/>
    </source>
</evidence>
<feature type="transmembrane region" description="Helical" evidence="1">
    <location>
        <begin position="407"/>
        <end position="428"/>
    </location>
</feature>
<dbReference type="GeneID" id="109427397"/>
<reference evidence="5" key="1">
    <citation type="journal article" date="2015" name="Proc. Natl. Acad. Sci. U.S.A.">
        <title>Genome sequence of the Asian Tiger mosquito, Aedes albopictus, reveals insights into its biology, genetics, and evolution.</title>
        <authorList>
            <person name="Chen X.G."/>
            <person name="Jiang X."/>
            <person name="Gu J."/>
            <person name="Xu M."/>
            <person name="Wu Y."/>
            <person name="Deng Y."/>
            <person name="Zhang C."/>
            <person name="Bonizzoni M."/>
            <person name="Dermauw W."/>
            <person name="Vontas J."/>
            <person name="Armbruster P."/>
            <person name="Huang X."/>
            <person name="Yang Y."/>
            <person name="Zhang H."/>
            <person name="He W."/>
            <person name="Peng H."/>
            <person name="Liu Y."/>
            <person name="Wu K."/>
            <person name="Chen J."/>
            <person name="Lirakis M."/>
            <person name="Topalis P."/>
            <person name="Van Leeuwen T."/>
            <person name="Hall A.B."/>
            <person name="Jiang X."/>
            <person name="Thorpe C."/>
            <person name="Mueller R.L."/>
            <person name="Sun C."/>
            <person name="Waterhouse R.M."/>
            <person name="Yan G."/>
            <person name="Tu Z.J."/>
            <person name="Fang X."/>
            <person name="James A.A."/>
        </authorList>
    </citation>
    <scope>NUCLEOTIDE SEQUENCE [LARGE SCALE GENOMIC DNA]</scope>
    <source>
        <strain evidence="5">Foshan</strain>
    </source>
</reference>
<accession>A0ABM1ZGC7</accession>
<evidence type="ECO:0000313" key="5">
    <source>
        <dbReference type="Proteomes" id="UP000069940"/>
    </source>
</evidence>
<feature type="domain" description="Nose resistant-to-fluoxetine protein N-terminal" evidence="3">
    <location>
        <begin position="67"/>
        <end position="182"/>
    </location>
</feature>
<dbReference type="InterPro" id="IPR052728">
    <property type="entry name" value="O2_lipid_transport_reg"/>
</dbReference>
<dbReference type="InterPro" id="IPR002656">
    <property type="entry name" value="Acyl_transf_3_dom"/>
</dbReference>
<feature type="transmembrane region" description="Helical" evidence="1">
    <location>
        <begin position="476"/>
        <end position="494"/>
    </location>
</feature>
<protein>
    <recommendedName>
        <fullName evidence="3">Nose resistant-to-fluoxetine protein N-terminal domain-containing protein</fullName>
    </recommendedName>
</protein>
<dbReference type="Pfam" id="PF01757">
    <property type="entry name" value="Acyl_transf_3"/>
    <property type="match status" value="1"/>
</dbReference>
<reference evidence="4" key="2">
    <citation type="submission" date="2025-05" db="UniProtKB">
        <authorList>
            <consortium name="EnsemblMetazoa"/>
        </authorList>
    </citation>
    <scope>IDENTIFICATION</scope>
    <source>
        <strain evidence="4">Foshan</strain>
    </source>
</reference>
<sequence length="654" mass="74442">MWPPWLLPLIVLSNSTFTEFSSQRRTISGNSERQDVEFSIEEVLLLNRHFVDFLSDVSDDNQGSSPDSQCLKTLRQLAEGYLVRERLGLEWFDSWGKTPSGLYHRNGYAFGNVDQCRAIEQVRMQHCTFIAAFPSDLALYYSGLCVPHSCFPDYVAQLYGNYLATQGIMLIPLVRQETLCIRDEEIQYSGAMITAIVVSSLVGLHVLCSTLYELICLILKRDVNPLFTAFSLLENIRTILQLVPRVKNTQKKSTVIDCAHGIRSLSMIWIIVVHVHETTFALPMENSPAWLNYLKNFIPTVLFYGGGLAVDTFLVLSGMLVAMSILRELDKKRRFNPLILYLHRYIRITAPLAALILFVVSFAVYMGEGVYWKVQMESLMEPCMTNWWATLLHIQNYVDPGNMCLPWTWYLSVDMQLYIIAPALIYPLWRYGKRVLTVIAGLAILSMACVLASFLTNELRLTVPDAQRYVLTYYATHARMAVWLWGLAFGYLLHKTRNTGLHLPKRYWAIGWTACFALLGLILFANYQIYTTNAADFSFVADAFFEPLSRSMFAFCVMWIILACVNGKGGLLDEFLGASMWQPLSRLSYTMYLLHTVMLAMGSLAPVNTSTYFSAIDLFYRIWGAIGLTTSVSLLWSAIFEIPFGTLDRLLLKK</sequence>
<keyword evidence="1" id="KW-0812">Transmembrane</keyword>
<dbReference type="Pfam" id="PF20146">
    <property type="entry name" value="NRF"/>
    <property type="match status" value="1"/>
</dbReference>
<organism evidence="4 5">
    <name type="scientific">Aedes albopictus</name>
    <name type="common">Asian tiger mosquito</name>
    <name type="synonym">Stegomyia albopicta</name>
    <dbReference type="NCBI Taxonomy" id="7160"/>
    <lineage>
        <taxon>Eukaryota</taxon>
        <taxon>Metazoa</taxon>
        <taxon>Ecdysozoa</taxon>
        <taxon>Arthropoda</taxon>
        <taxon>Hexapoda</taxon>
        <taxon>Insecta</taxon>
        <taxon>Pterygota</taxon>
        <taxon>Neoptera</taxon>
        <taxon>Endopterygota</taxon>
        <taxon>Diptera</taxon>
        <taxon>Nematocera</taxon>
        <taxon>Culicoidea</taxon>
        <taxon>Culicidae</taxon>
        <taxon>Culicinae</taxon>
        <taxon>Aedini</taxon>
        <taxon>Aedes</taxon>
        <taxon>Stegomyia</taxon>
    </lineage>
</organism>
<keyword evidence="2" id="KW-0732">Signal</keyword>
<feature type="signal peptide" evidence="2">
    <location>
        <begin position="1"/>
        <end position="18"/>
    </location>
</feature>
<feature type="transmembrane region" description="Helical" evidence="1">
    <location>
        <begin position="619"/>
        <end position="644"/>
    </location>
</feature>
<name>A0ABM1ZGC7_AEDAL</name>
<dbReference type="SMART" id="SM00703">
    <property type="entry name" value="NRF"/>
    <property type="match status" value="1"/>
</dbReference>
<feature type="transmembrane region" description="Helical" evidence="1">
    <location>
        <begin position="345"/>
        <end position="366"/>
    </location>
</feature>
<proteinExistence type="predicted"/>
<keyword evidence="1" id="KW-1133">Transmembrane helix</keyword>
<evidence type="ECO:0000259" key="3">
    <source>
        <dbReference type="SMART" id="SM00703"/>
    </source>
</evidence>
<dbReference type="RefSeq" id="XP_019558486.2">
    <property type="nucleotide sequence ID" value="XM_019702941.3"/>
</dbReference>
<feature type="transmembrane region" description="Helical" evidence="1">
    <location>
        <begin position="587"/>
        <end position="607"/>
    </location>
</feature>
<dbReference type="PANTHER" id="PTHR11161">
    <property type="entry name" value="O-ACYLTRANSFERASE"/>
    <property type="match status" value="1"/>
</dbReference>
<dbReference type="EnsemblMetazoa" id="AALFPA23_018187.R26714">
    <property type="protein sequence ID" value="AALFPA23_018187.P26714"/>
    <property type="gene ID" value="AALFPA23_018187"/>
</dbReference>
<dbReference type="Proteomes" id="UP000069940">
    <property type="component" value="Unassembled WGS sequence"/>
</dbReference>
<evidence type="ECO:0000256" key="2">
    <source>
        <dbReference type="SAM" id="SignalP"/>
    </source>
</evidence>
<feature type="chain" id="PRO_5047079339" description="Nose resistant-to-fluoxetine protein N-terminal domain-containing protein" evidence="2">
    <location>
        <begin position="19"/>
        <end position="654"/>
    </location>
</feature>
<feature type="transmembrane region" description="Helical" evidence="1">
    <location>
        <begin position="435"/>
        <end position="456"/>
    </location>
</feature>
<feature type="transmembrane region" description="Helical" evidence="1">
    <location>
        <begin position="547"/>
        <end position="566"/>
    </location>
</feature>
<feature type="transmembrane region" description="Helical" evidence="1">
    <location>
        <begin position="302"/>
        <end position="325"/>
    </location>
</feature>
<evidence type="ECO:0000256" key="1">
    <source>
        <dbReference type="SAM" id="Phobius"/>
    </source>
</evidence>
<feature type="transmembrane region" description="Helical" evidence="1">
    <location>
        <begin position="506"/>
        <end position="527"/>
    </location>
</feature>
<keyword evidence="1" id="KW-0472">Membrane</keyword>